<accession>A0A1A9VKP8</accession>
<keyword evidence="2" id="KW-1185">Reference proteome</keyword>
<sequence length="156" mass="17445">MIRRPTMGLKGPAHSNQTDVLDSLILREHQLPNRQKGEGEEMSGVPICLGSNGAAVKALPLKFISHRKLMEYNHNKITERQHICAAHIIGGHGDKAHDGSVAISLKAHGLRLSKEIFKRDFIVNIPNQSFRIQQSTEQQRVHAKLLTDQRSAISDY</sequence>
<dbReference type="EnsemblMetazoa" id="GAUT039908-RA">
    <property type="protein sequence ID" value="GAUT039908-PA"/>
    <property type="gene ID" value="GAUT039908"/>
</dbReference>
<evidence type="ECO:0000313" key="1">
    <source>
        <dbReference type="EnsemblMetazoa" id="GAUT039908-PA"/>
    </source>
</evidence>
<evidence type="ECO:0000313" key="2">
    <source>
        <dbReference type="Proteomes" id="UP000078200"/>
    </source>
</evidence>
<reference evidence="1" key="1">
    <citation type="submission" date="2020-05" db="UniProtKB">
        <authorList>
            <consortium name="EnsemblMetazoa"/>
        </authorList>
    </citation>
    <scope>IDENTIFICATION</scope>
    <source>
        <strain evidence="1">TTRI</strain>
    </source>
</reference>
<dbReference type="AlphaFoldDB" id="A0A1A9VKP8"/>
<dbReference type="VEuPathDB" id="VectorBase:GAUT039908"/>
<proteinExistence type="predicted"/>
<protein>
    <submittedName>
        <fullName evidence="1">Uncharacterized protein</fullName>
    </submittedName>
</protein>
<dbReference type="Proteomes" id="UP000078200">
    <property type="component" value="Unassembled WGS sequence"/>
</dbReference>
<organism evidence="1 2">
    <name type="scientific">Glossina austeni</name>
    <name type="common">Savannah tsetse fly</name>
    <dbReference type="NCBI Taxonomy" id="7395"/>
    <lineage>
        <taxon>Eukaryota</taxon>
        <taxon>Metazoa</taxon>
        <taxon>Ecdysozoa</taxon>
        <taxon>Arthropoda</taxon>
        <taxon>Hexapoda</taxon>
        <taxon>Insecta</taxon>
        <taxon>Pterygota</taxon>
        <taxon>Neoptera</taxon>
        <taxon>Endopterygota</taxon>
        <taxon>Diptera</taxon>
        <taxon>Brachycera</taxon>
        <taxon>Muscomorpha</taxon>
        <taxon>Hippoboscoidea</taxon>
        <taxon>Glossinidae</taxon>
        <taxon>Glossina</taxon>
    </lineage>
</organism>
<name>A0A1A9VKP8_GLOAU</name>